<evidence type="ECO:0000313" key="2">
    <source>
        <dbReference type="EMBL" id="GIX63425.1"/>
    </source>
</evidence>
<feature type="region of interest" description="Disordered" evidence="1">
    <location>
        <begin position="114"/>
        <end position="148"/>
    </location>
</feature>
<evidence type="ECO:0000256" key="1">
    <source>
        <dbReference type="SAM" id="MobiDB-lite"/>
    </source>
</evidence>
<feature type="region of interest" description="Disordered" evidence="1">
    <location>
        <begin position="528"/>
        <end position="598"/>
    </location>
</feature>
<feature type="compositionally biased region" description="Low complexity" evidence="1">
    <location>
        <begin position="528"/>
        <end position="543"/>
    </location>
</feature>
<evidence type="ECO:0008006" key="4">
    <source>
        <dbReference type="Google" id="ProtNLM"/>
    </source>
</evidence>
<name>A0AAV4LUJ7_BABCB</name>
<feature type="compositionally biased region" description="Basic and acidic residues" evidence="1">
    <location>
        <begin position="555"/>
        <end position="583"/>
    </location>
</feature>
<feature type="compositionally biased region" description="Basic and acidic residues" evidence="1">
    <location>
        <begin position="366"/>
        <end position="377"/>
    </location>
</feature>
<feature type="region of interest" description="Disordered" evidence="1">
    <location>
        <begin position="1388"/>
        <end position="1407"/>
    </location>
</feature>
<dbReference type="SUPFAM" id="SSF52047">
    <property type="entry name" value="RNI-like"/>
    <property type="match status" value="1"/>
</dbReference>
<dbReference type="Proteomes" id="UP001497744">
    <property type="component" value="Unassembled WGS sequence"/>
</dbReference>
<proteinExistence type="predicted"/>
<dbReference type="RefSeq" id="XP_067715494.1">
    <property type="nucleotide sequence ID" value="XM_067859393.1"/>
</dbReference>
<feature type="region of interest" description="Disordered" evidence="1">
    <location>
        <begin position="671"/>
        <end position="750"/>
    </location>
</feature>
<feature type="region of interest" description="Disordered" evidence="1">
    <location>
        <begin position="212"/>
        <end position="251"/>
    </location>
</feature>
<dbReference type="GeneID" id="94194906"/>
<gene>
    <name evidence="2" type="ORF">BcabD6B2_28600</name>
</gene>
<feature type="region of interest" description="Disordered" evidence="1">
    <location>
        <begin position="330"/>
        <end position="488"/>
    </location>
</feature>
<dbReference type="Gene3D" id="3.80.10.10">
    <property type="entry name" value="Ribonuclease Inhibitor"/>
    <property type="match status" value="2"/>
</dbReference>
<feature type="compositionally biased region" description="Low complexity" evidence="1">
    <location>
        <begin position="715"/>
        <end position="734"/>
    </location>
</feature>
<organism evidence="2 3">
    <name type="scientific">Babesia caballi</name>
    <dbReference type="NCBI Taxonomy" id="5871"/>
    <lineage>
        <taxon>Eukaryota</taxon>
        <taxon>Sar</taxon>
        <taxon>Alveolata</taxon>
        <taxon>Apicomplexa</taxon>
        <taxon>Aconoidasida</taxon>
        <taxon>Piroplasmida</taxon>
        <taxon>Babesiidae</taxon>
        <taxon>Babesia</taxon>
    </lineage>
</organism>
<evidence type="ECO:0000313" key="3">
    <source>
        <dbReference type="Proteomes" id="UP001497744"/>
    </source>
</evidence>
<accession>A0AAV4LUJ7</accession>
<dbReference type="InterPro" id="IPR032675">
    <property type="entry name" value="LRR_dom_sf"/>
</dbReference>
<comment type="caution">
    <text evidence="2">The sequence shown here is derived from an EMBL/GenBank/DDBJ whole genome shotgun (WGS) entry which is preliminary data.</text>
</comment>
<sequence>MAQAPLSDGEVRRERLWVPVDPSGQLRAACHESPADRHSQLVLNRDPSRVLQESCNHAPLMRSSLEVVSTGECLRFPGATPGVAAKLVEGEIGAAEGRPSAHHGPIRPLQFSEAAEKGEQGPSAENAGSASSDVYSGGPKISAHGTNAKRNEGEVVPLWGSVAKYNRVWGLESGSYEYDYAGCVDNRGPRDGEVDPLLERMANELKRLPLLPAGKRRRPETATARTKRPLPPRARAAPYAAGAEPGGAGRARCGEGGRVVLRCPETPGRPRGSDGCSPRGQDAAGPPDVDAAEARLVRSRGGGDGVGLGWRAGLPADVPAGDAARRRVQLQRGLQVRRGEADGGRTDRRADAGGAGHDAAAQRGGETPREERWEGRRSGGAPRPGGTAGRRDQRAVQPGRVRRADGRGRGPPRVEAGDVGVPEPVPGGGGAQRPGGAAQRGADDALRHRGRGDAQRHGQHHAVAQRRVGAAAAAGRARAAGKVPLGRDGRHVLRQRHAAGSPHGQVPAPAQAERLRGDDLENAEAPHLPAAEQGAALPEAAGGQRRGGRRGGPGRGERDAADAVPGAEHDPAAGREGRRDEPRARRRGGAGGAQRRRQRVHLLEHLGLELPERAGEHFRPSGRVRHCEVLGLPHAPRRRGHIRHHGRHGRKQRGALPEGAVPRLLRAHRRRAVHARGSGGGAERGGGHREPAAPRGAPGRDLHLRAAQVPRRRGLAAAAQRGQLRGARSGAAGERGVGHLPEAGGAPGGGAALVGGADGQVGSPATPAMRRRSKLLSFRTLLESEHRVSPHSTNLDFILYPNRREVNLAGLQFDPVLESRIVHGYVRKPVRSLDASHRQLSDAELGSFAAVWDFKLETVDLSWNMLTLHECGQAFVAFVHKTRVQRLYLDGNPLCAQAAELLPELFFGGALRYLSLRGCAVDEGVVRALKQLNQSMAASDRFTVDVRGASASDAVMGDLKSFPFNRVKVVTANEQLALPEKGLETFMDCHTMNEIARTGALYSGCLLPAQSNTAERIRFCGLCIPRKKTYRLGKDYVFFEYRAPYLIARDVGAARPRRGQERPPEVLFLSSCEIALMNNLRWLQLKGTAPRAARGVAAGAGITRAGERSLLVRAYSDGATRRWFELINRTLAGMRYVEYLRKHPGTVISKHILSFCRRPDASHLVLYELPYDREMWPRFFRCLNSQLAIKVMDFSNMRLTAEQLEFPRLLFGGLELDRLDFSFNHLALGAAGGDVFNGLLPPLKCALYNVSDNPLGDCARSAELFVAACTRAEARKVCFNRCGLGDCFLEQVLSGLSRGEESSGALRLQVVELEGNCFSSGRLQEFLGGMTAAFPSLEALRLHGSVDSPELSELRLAEHSVVSVEPCSATEPPFGGFVRKKLVQKPKRTTRESVERLVQQRLASSGA</sequence>
<feature type="compositionally biased region" description="Basic and acidic residues" evidence="1">
    <location>
        <begin position="337"/>
        <end position="351"/>
    </location>
</feature>
<feature type="compositionally biased region" description="Low complexity" evidence="1">
    <location>
        <begin position="411"/>
        <end position="422"/>
    </location>
</feature>
<keyword evidence="3" id="KW-1185">Reference proteome</keyword>
<feature type="region of interest" description="Disordered" evidence="1">
    <location>
        <begin position="263"/>
        <end position="287"/>
    </location>
</feature>
<feature type="compositionally biased region" description="Basic and acidic residues" evidence="1">
    <location>
        <begin position="685"/>
        <end position="704"/>
    </location>
</feature>
<dbReference type="EMBL" id="BPLF01000002">
    <property type="protein sequence ID" value="GIX63425.1"/>
    <property type="molecule type" value="Genomic_DNA"/>
</dbReference>
<reference evidence="2 3" key="1">
    <citation type="submission" date="2021-06" db="EMBL/GenBank/DDBJ databases">
        <title>Genome sequence of Babesia caballi.</title>
        <authorList>
            <person name="Yamagishi J."/>
            <person name="Kidaka T."/>
            <person name="Ochi A."/>
        </authorList>
    </citation>
    <scope>NUCLEOTIDE SEQUENCE [LARGE SCALE GENOMIC DNA]</scope>
    <source>
        <strain evidence="2">USDA-D6B2</strain>
    </source>
</reference>
<feature type="compositionally biased region" description="Low complexity" evidence="1">
    <location>
        <begin position="233"/>
        <end position="243"/>
    </location>
</feature>
<protein>
    <recommendedName>
        <fullName evidence="4">PH domain-containing protein</fullName>
    </recommendedName>
</protein>
<feature type="compositionally biased region" description="Basic residues" evidence="1">
    <location>
        <begin position="584"/>
        <end position="598"/>
    </location>
</feature>
<feature type="compositionally biased region" description="Basic and acidic residues" evidence="1">
    <location>
        <begin position="441"/>
        <end position="456"/>
    </location>
</feature>
<feature type="compositionally biased region" description="Low complexity" evidence="1">
    <location>
        <begin position="465"/>
        <end position="481"/>
    </location>
</feature>